<dbReference type="SFLD" id="SFLDG01387">
    <property type="entry name" value="BtrN-like_SPASM_domain_contain"/>
    <property type="match status" value="1"/>
</dbReference>
<comment type="caution">
    <text evidence="10">The sequence shown here is derived from an EMBL/GenBank/DDBJ whole genome shotgun (WGS) entry which is preliminary data.</text>
</comment>
<evidence type="ECO:0000259" key="9">
    <source>
        <dbReference type="Pfam" id="PF13186"/>
    </source>
</evidence>
<dbReference type="Proteomes" id="UP000027284">
    <property type="component" value="Unassembled WGS sequence"/>
</dbReference>
<accession>A0A062XTA2</accession>
<keyword evidence="11" id="KW-1185">Reference proteome</keyword>
<organism evidence="10 11">
    <name type="scientific">Thermoanaerobaculum aquaticum</name>
    <dbReference type="NCBI Taxonomy" id="1312852"/>
    <lineage>
        <taxon>Bacteria</taxon>
        <taxon>Pseudomonadati</taxon>
        <taxon>Acidobacteriota</taxon>
        <taxon>Thermoanaerobaculia</taxon>
        <taxon>Thermoanaerobaculales</taxon>
        <taxon>Thermoanaerobaculaceae</taxon>
        <taxon>Thermoanaerobaculum</taxon>
    </lineage>
</organism>
<name>A0A062XTA2_9BACT</name>
<dbReference type="PANTHER" id="PTHR11228">
    <property type="entry name" value="RADICAL SAM DOMAIN PROTEIN"/>
    <property type="match status" value="1"/>
</dbReference>
<evidence type="ECO:0000256" key="2">
    <source>
        <dbReference type="ARBA" id="ARBA00022485"/>
    </source>
</evidence>
<sequence length="299" mass="34244">MAVELTNRCNLRCGMCPMNKLGRPDADMPWWLVEKVAGEFARLGIRVNWLHEMGEPLLYPRLPEAIDLFPGCSVSTNAMLLDEEMGRRLLQTSLRRIRLCVDTVNPRVYPFIRRGGIFEEVVANIRTFLELSKGKDIVVEIQRMITTQTAHESVRDFQEFFGLDRYPQAKVIEKTCEPLDTSDETPLHESFYGCFQGYPFAWFIVLADGRVTHCCYDAHGQQCIGDLKTQSVEEILESAKIPAMMEAFKAKDWGTLPRCGECYKNAEAKPPFYDFLIASGRRLERSLPVVPLARRLINR</sequence>
<dbReference type="CDD" id="cd21109">
    <property type="entry name" value="SPASM"/>
    <property type="match status" value="1"/>
</dbReference>
<comment type="cofactor">
    <cofactor evidence="1">
        <name>[4Fe-4S] cluster</name>
        <dbReference type="ChEBI" id="CHEBI:49883"/>
    </cofactor>
</comment>
<keyword evidence="4" id="KW-0479">Metal-binding</keyword>
<gene>
    <name evidence="10" type="ORF">EG19_01435</name>
</gene>
<dbReference type="InterPro" id="IPR050377">
    <property type="entry name" value="Radical_SAM_PqqE_MftC-like"/>
</dbReference>
<dbReference type="InterPro" id="IPR013785">
    <property type="entry name" value="Aldolase_TIM"/>
</dbReference>
<evidence type="ECO:0000313" key="10">
    <source>
        <dbReference type="EMBL" id="KDA54063.1"/>
    </source>
</evidence>
<dbReference type="STRING" id="1312852.EG19_01435"/>
<dbReference type="InterPro" id="IPR058240">
    <property type="entry name" value="rSAM_sf"/>
</dbReference>
<evidence type="ECO:0000256" key="3">
    <source>
        <dbReference type="ARBA" id="ARBA00022691"/>
    </source>
</evidence>
<dbReference type="GO" id="GO:0046872">
    <property type="term" value="F:metal ion binding"/>
    <property type="evidence" value="ECO:0007669"/>
    <property type="project" value="UniProtKB-KW"/>
</dbReference>
<dbReference type="SFLD" id="SFLDS00029">
    <property type="entry name" value="Radical_SAM"/>
    <property type="match status" value="1"/>
</dbReference>
<dbReference type="InterPro" id="IPR034391">
    <property type="entry name" value="AdoMet-like_SPASM_containing"/>
</dbReference>
<dbReference type="CDD" id="cd01335">
    <property type="entry name" value="Radical_SAM"/>
    <property type="match status" value="1"/>
</dbReference>
<evidence type="ECO:0000256" key="5">
    <source>
        <dbReference type="ARBA" id="ARBA00023002"/>
    </source>
</evidence>
<dbReference type="PANTHER" id="PTHR11228:SF7">
    <property type="entry name" value="PQQA PEPTIDE CYCLASE"/>
    <property type="match status" value="1"/>
</dbReference>
<dbReference type="GO" id="GO:0016491">
    <property type="term" value="F:oxidoreductase activity"/>
    <property type="evidence" value="ECO:0007669"/>
    <property type="project" value="UniProtKB-KW"/>
</dbReference>
<dbReference type="InterPro" id="IPR007197">
    <property type="entry name" value="rSAM"/>
</dbReference>
<evidence type="ECO:0000256" key="7">
    <source>
        <dbReference type="ARBA" id="ARBA00023014"/>
    </source>
</evidence>
<evidence type="ECO:0000313" key="11">
    <source>
        <dbReference type="Proteomes" id="UP000027284"/>
    </source>
</evidence>
<dbReference type="SUPFAM" id="SSF102114">
    <property type="entry name" value="Radical SAM enzymes"/>
    <property type="match status" value="1"/>
</dbReference>
<protein>
    <recommendedName>
        <fullName evidence="12">Radical SAM protein</fullName>
    </recommendedName>
</protein>
<keyword evidence="6" id="KW-0408">Iron</keyword>
<evidence type="ECO:0000259" key="8">
    <source>
        <dbReference type="Pfam" id="PF04055"/>
    </source>
</evidence>
<evidence type="ECO:0000256" key="1">
    <source>
        <dbReference type="ARBA" id="ARBA00001966"/>
    </source>
</evidence>
<dbReference type="SFLD" id="SFLDG01067">
    <property type="entry name" value="SPASM/twitch_domain_containing"/>
    <property type="match status" value="1"/>
</dbReference>
<evidence type="ECO:0000256" key="6">
    <source>
        <dbReference type="ARBA" id="ARBA00023004"/>
    </source>
</evidence>
<reference evidence="10 11" key="1">
    <citation type="submission" date="2014-04" db="EMBL/GenBank/DDBJ databases">
        <title>The Genome Sequence of Thermoanaerobaculum aquaticum MP-01, The First Cultivated Group 23 Acidobacterium.</title>
        <authorList>
            <person name="Stamps B.W."/>
            <person name="Losey N.A."/>
            <person name="Lawson P.A."/>
            <person name="Stevenson B.S."/>
        </authorList>
    </citation>
    <scope>NUCLEOTIDE SEQUENCE [LARGE SCALE GENOMIC DNA]</scope>
    <source>
        <strain evidence="10 11">MP-01</strain>
    </source>
</reference>
<dbReference type="InterPro" id="IPR000385">
    <property type="entry name" value="MoaA_NifB_PqqE_Fe-S-bd_CS"/>
</dbReference>
<dbReference type="GO" id="GO:0051539">
    <property type="term" value="F:4 iron, 4 sulfur cluster binding"/>
    <property type="evidence" value="ECO:0007669"/>
    <property type="project" value="UniProtKB-KW"/>
</dbReference>
<dbReference type="AlphaFoldDB" id="A0A062XTA2"/>
<feature type="domain" description="4Fe4S-binding SPASM" evidence="9">
    <location>
        <begin position="197"/>
        <end position="263"/>
    </location>
</feature>
<keyword evidence="3" id="KW-0949">S-adenosyl-L-methionine</keyword>
<dbReference type="EMBL" id="JMFG01000013">
    <property type="protein sequence ID" value="KDA54063.1"/>
    <property type="molecule type" value="Genomic_DNA"/>
</dbReference>
<keyword evidence="2" id="KW-0004">4Fe-4S</keyword>
<proteinExistence type="predicted"/>
<dbReference type="Gene3D" id="3.20.20.70">
    <property type="entry name" value="Aldolase class I"/>
    <property type="match status" value="1"/>
</dbReference>
<dbReference type="PROSITE" id="PS01305">
    <property type="entry name" value="MOAA_NIFB_PQQE"/>
    <property type="match status" value="1"/>
</dbReference>
<dbReference type="Pfam" id="PF13186">
    <property type="entry name" value="SPASM"/>
    <property type="match status" value="1"/>
</dbReference>
<feature type="domain" description="Radical SAM core" evidence="8">
    <location>
        <begin position="3"/>
        <end position="133"/>
    </location>
</feature>
<keyword evidence="5" id="KW-0560">Oxidoreductase</keyword>
<keyword evidence="7" id="KW-0411">Iron-sulfur</keyword>
<evidence type="ECO:0008006" key="12">
    <source>
        <dbReference type="Google" id="ProtNLM"/>
    </source>
</evidence>
<evidence type="ECO:0000256" key="4">
    <source>
        <dbReference type="ARBA" id="ARBA00022723"/>
    </source>
</evidence>
<dbReference type="InterPro" id="IPR023885">
    <property type="entry name" value="4Fe4S-binding_SPASM_dom"/>
</dbReference>
<dbReference type="Pfam" id="PF04055">
    <property type="entry name" value="Radical_SAM"/>
    <property type="match status" value="1"/>
</dbReference>